<sequence length="83" mass="8609">MDLKQSSYSSLTAKGSPWKLALAGTELAGTELVRDGVGSGRSWRDGVGWDGVGVTELAGTELAGTQLAGRSWPVSRGHGYGFP</sequence>
<accession>A0A914GRU0</accession>
<reference evidence="2" key="1">
    <citation type="submission" date="2022-11" db="UniProtKB">
        <authorList>
            <consortium name="WormBaseParasite"/>
        </authorList>
    </citation>
    <scope>IDENTIFICATION</scope>
</reference>
<evidence type="ECO:0000313" key="1">
    <source>
        <dbReference type="Proteomes" id="UP000887572"/>
    </source>
</evidence>
<protein>
    <submittedName>
        <fullName evidence="2">Uncharacterized protein</fullName>
    </submittedName>
</protein>
<dbReference type="Proteomes" id="UP000887572">
    <property type="component" value="Unplaced"/>
</dbReference>
<name>A0A914GRU0_GLORO</name>
<organism evidence="1 2">
    <name type="scientific">Globodera rostochiensis</name>
    <name type="common">Golden nematode worm</name>
    <name type="synonym">Heterodera rostochiensis</name>
    <dbReference type="NCBI Taxonomy" id="31243"/>
    <lineage>
        <taxon>Eukaryota</taxon>
        <taxon>Metazoa</taxon>
        <taxon>Ecdysozoa</taxon>
        <taxon>Nematoda</taxon>
        <taxon>Chromadorea</taxon>
        <taxon>Rhabditida</taxon>
        <taxon>Tylenchina</taxon>
        <taxon>Tylenchomorpha</taxon>
        <taxon>Tylenchoidea</taxon>
        <taxon>Heteroderidae</taxon>
        <taxon>Heteroderinae</taxon>
        <taxon>Globodera</taxon>
    </lineage>
</organism>
<dbReference type="WBParaSite" id="Gr19_v10_g10169.t1">
    <property type="protein sequence ID" value="Gr19_v10_g10169.t1"/>
    <property type="gene ID" value="Gr19_v10_g10169"/>
</dbReference>
<dbReference type="AlphaFoldDB" id="A0A914GRU0"/>
<evidence type="ECO:0000313" key="2">
    <source>
        <dbReference type="WBParaSite" id="Gr19_v10_g10169.t1"/>
    </source>
</evidence>
<proteinExistence type="predicted"/>
<keyword evidence="1" id="KW-1185">Reference proteome</keyword>